<feature type="transmembrane region" description="Helical" evidence="10">
    <location>
        <begin position="148"/>
        <end position="168"/>
    </location>
</feature>
<evidence type="ECO:0000256" key="5">
    <source>
        <dbReference type="ARBA" id="ARBA00022989"/>
    </source>
</evidence>
<keyword evidence="6 10" id="KW-0472">Membrane</keyword>
<comment type="catalytic activity">
    <reaction evidence="8">
        <text>fluoride(in) = fluoride(out)</text>
        <dbReference type="Rhea" id="RHEA:76159"/>
        <dbReference type="ChEBI" id="CHEBI:17051"/>
    </reaction>
    <physiologicalReaction direction="left-to-right" evidence="8">
        <dbReference type="Rhea" id="RHEA:76160"/>
    </physiologicalReaction>
</comment>
<feature type="compositionally biased region" description="Polar residues" evidence="9">
    <location>
        <begin position="28"/>
        <end position="38"/>
    </location>
</feature>
<comment type="function">
    <text evidence="1">Fluoride channel required for the rapid expulsion of cytoplasmic fluoride.</text>
</comment>
<name>A0AAD7QW83_9ASCO</name>
<feature type="compositionally biased region" description="Basic and acidic residues" evidence="9">
    <location>
        <begin position="45"/>
        <end position="54"/>
    </location>
</feature>
<protein>
    <submittedName>
        <fullName evidence="11">CrcB-like protein-domain-containing protein</fullName>
    </submittedName>
</protein>
<dbReference type="InterPro" id="IPR003691">
    <property type="entry name" value="FluC"/>
</dbReference>
<evidence type="ECO:0000256" key="4">
    <source>
        <dbReference type="ARBA" id="ARBA00022692"/>
    </source>
</evidence>
<feature type="transmembrane region" description="Helical" evidence="10">
    <location>
        <begin position="445"/>
        <end position="466"/>
    </location>
</feature>
<evidence type="ECO:0000256" key="1">
    <source>
        <dbReference type="ARBA" id="ARBA00002598"/>
    </source>
</evidence>
<feature type="transmembrane region" description="Helical" evidence="10">
    <location>
        <begin position="250"/>
        <end position="274"/>
    </location>
</feature>
<evidence type="ECO:0000256" key="2">
    <source>
        <dbReference type="ARBA" id="ARBA00004651"/>
    </source>
</evidence>
<keyword evidence="3" id="KW-1003">Cell membrane</keyword>
<organism evidence="11 12">
    <name type="scientific">Lipomyces tetrasporus</name>
    <dbReference type="NCBI Taxonomy" id="54092"/>
    <lineage>
        <taxon>Eukaryota</taxon>
        <taxon>Fungi</taxon>
        <taxon>Dikarya</taxon>
        <taxon>Ascomycota</taxon>
        <taxon>Saccharomycotina</taxon>
        <taxon>Lipomycetes</taxon>
        <taxon>Lipomycetales</taxon>
        <taxon>Lipomycetaceae</taxon>
        <taxon>Lipomyces</taxon>
    </lineage>
</organism>
<dbReference type="GeneID" id="80886342"/>
<dbReference type="RefSeq" id="XP_056046115.1">
    <property type="nucleotide sequence ID" value="XM_056191176.1"/>
</dbReference>
<reference evidence="11" key="1">
    <citation type="submission" date="2023-03" db="EMBL/GenBank/DDBJ databases">
        <title>Near-Complete genome sequence of Lipomyces tetrasporous NRRL Y-64009, an oleaginous yeast capable of growing on lignocellulosic hydrolysates.</title>
        <authorList>
            <consortium name="Lawrence Berkeley National Laboratory"/>
            <person name="Jagtap S.S."/>
            <person name="Liu J.-J."/>
            <person name="Walukiewicz H.E."/>
            <person name="Pangilinan J."/>
            <person name="Lipzen A."/>
            <person name="Ahrendt S."/>
            <person name="Koriabine M."/>
            <person name="Cobaugh K."/>
            <person name="Salamov A."/>
            <person name="Yoshinaga Y."/>
            <person name="Ng V."/>
            <person name="Daum C."/>
            <person name="Grigoriev I.V."/>
            <person name="Slininger P.J."/>
            <person name="Dien B.S."/>
            <person name="Jin Y.-S."/>
            <person name="Rao C.V."/>
        </authorList>
    </citation>
    <scope>NUCLEOTIDE SEQUENCE</scope>
    <source>
        <strain evidence="11">NRRL Y-64009</strain>
    </source>
</reference>
<keyword evidence="12" id="KW-1185">Reference proteome</keyword>
<dbReference type="Proteomes" id="UP001217417">
    <property type="component" value="Unassembled WGS sequence"/>
</dbReference>
<accession>A0AAD7QW83</accession>
<feature type="transmembrane region" description="Helical" evidence="10">
    <location>
        <begin position="415"/>
        <end position="438"/>
    </location>
</feature>
<evidence type="ECO:0000256" key="9">
    <source>
        <dbReference type="SAM" id="MobiDB-lite"/>
    </source>
</evidence>
<dbReference type="GO" id="GO:0005886">
    <property type="term" value="C:plasma membrane"/>
    <property type="evidence" value="ECO:0007669"/>
    <property type="project" value="UniProtKB-SubCell"/>
</dbReference>
<evidence type="ECO:0000256" key="6">
    <source>
        <dbReference type="ARBA" id="ARBA00023136"/>
    </source>
</evidence>
<comment type="similarity">
    <text evidence="7">Belongs to the fluoride channel Fluc/FEX (TC 1.A.43) family.</text>
</comment>
<feature type="transmembrane region" description="Helical" evidence="10">
    <location>
        <begin position="327"/>
        <end position="348"/>
    </location>
</feature>
<evidence type="ECO:0000256" key="10">
    <source>
        <dbReference type="SAM" id="Phobius"/>
    </source>
</evidence>
<evidence type="ECO:0000256" key="8">
    <source>
        <dbReference type="ARBA" id="ARBA00035585"/>
    </source>
</evidence>
<evidence type="ECO:0000256" key="3">
    <source>
        <dbReference type="ARBA" id="ARBA00022475"/>
    </source>
</evidence>
<dbReference type="Pfam" id="PF02537">
    <property type="entry name" value="CRCB"/>
    <property type="match status" value="2"/>
</dbReference>
<dbReference type="EMBL" id="JARPMG010000002">
    <property type="protein sequence ID" value="KAJ8102665.1"/>
    <property type="molecule type" value="Genomic_DNA"/>
</dbReference>
<dbReference type="PANTHER" id="PTHR28259">
    <property type="entry name" value="FLUORIDE EXPORT PROTEIN 1-RELATED"/>
    <property type="match status" value="1"/>
</dbReference>
<feature type="region of interest" description="Disordered" evidence="9">
    <location>
        <begin position="1"/>
        <end position="62"/>
    </location>
</feature>
<keyword evidence="5 10" id="KW-1133">Transmembrane helix</keyword>
<evidence type="ECO:0000313" key="12">
    <source>
        <dbReference type="Proteomes" id="UP001217417"/>
    </source>
</evidence>
<dbReference type="PANTHER" id="PTHR28259:SF1">
    <property type="entry name" value="FLUORIDE EXPORT PROTEIN 1-RELATED"/>
    <property type="match status" value="1"/>
</dbReference>
<feature type="transmembrane region" description="Helical" evidence="10">
    <location>
        <begin position="354"/>
        <end position="372"/>
    </location>
</feature>
<evidence type="ECO:0000256" key="7">
    <source>
        <dbReference type="ARBA" id="ARBA00035120"/>
    </source>
</evidence>
<evidence type="ECO:0000313" key="11">
    <source>
        <dbReference type="EMBL" id="KAJ8102665.1"/>
    </source>
</evidence>
<proteinExistence type="inferred from homology"/>
<comment type="caution">
    <text evidence="11">The sequence shown here is derived from an EMBL/GenBank/DDBJ whole genome shotgun (WGS) entry which is preliminary data.</text>
</comment>
<feature type="transmembrane region" description="Helical" evidence="10">
    <location>
        <begin position="209"/>
        <end position="230"/>
    </location>
</feature>
<comment type="subcellular location">
    <subcellularLocation>
        <location evidence="2">Cell membrane</location>
        <topology evidence="2">Multi-pass membrane protein</topology>
    </subcellularLocation>
</comment>
<keyword evidence="4 10" id="KW-0812">Transmembrane</keyword>
<feature type="transmembrane region" description="Helical" evidence="10">
    <location>
        <begin position="180"/>
        <end position="197"/>
    </location>
</feature>
<dbReference type="AlphaFoldDB" id="A0AAD7QW83"/>
<feature type="transmembrane region" description="Helical" evidence="10">
    <location>
        <begin position="384"/>
        <end position="403"/>
    </location>
</feature>
<sequence>MDSKDGDAHPVSPAAGSSTEMAHPRRSYSATRGITDTLASDIITDDLRSEETSNDKSAANGRFLEGEYAEELRLGRTRSSTSTYGVNEVEASLPLARDYRAVGSLEHQMSQESAREVSERQEAQSIASLSATQMISRYCCHIGDITEVLLWLTFFTILGVLARLGLTALESYPGQTVDPLVWVQFVGCVVMGFLSQSKDFFTVNDGRNLQIFVGLSTGFCGSMTTFSSWMRDIFFALANANPYRERSRGYSVLGLLDGVIVTICLSLAGIKFGAHVGLYTRSLWNGFMRRSSSESSNGDEVNESLSEKPRYGFGMVTGRRTIPLLKLLAMILGPGCWIGAVLMAIFISKWRGNVLFALVFGPLGTLSRWLLARYMNPLRPSFPLGTFIANILGTVLIGIFTIIQQRVDNTTGCQVLQGMMDGYCGCLTTVSTFALELLTLHRNHAWRYGSASVVCGVLITCLTMGVDHWSHHAFVERTC</sequence>
<dbReference type="GO" id="GO:1903425">
    <property type="term" value="F:fluoride transmembrane transporter activity"/>
    <property type="evidence" value="ECO:0007669"/>
    <property type="project" value="TreeGrafter"/>
</dbReference>
<gene>
    <name evidence="11" type="ORF">POJ06DRAFT_53377</name>
</gene>